<comment type="caution">
    <text evidence="1">The sequence shown here is derived from an EMBL/GenBank/DDBJ whole genome shotgun (WGS) entry which is preliminary data.</text>
</comment>
<protein>
    <submittedName>
        <fullName evidence="1">Uncharacterized protein</fullName>
    </submittedName>
</protein>
<gene>
    <name evidence="1" type="ORF">FC695_02720</name>
</gene>
<dbReference type="EMBL" id="SZOH01000135">
    <property type="protein sequence ID" value="TKJ07793.1"/>
    <property type="molecule type" value="Genomic_DNA"/>
</dbReference>
<dbReference type="Proteomes" id="UP000308444">
    <property type="component" value="Unassembled WGS sequence"/>
</dbReference>
<name>A0A9X9ADP6_BACCE</name>
<sequence length="76" mass="9358">MMITAEDLQQAFRKLYEACRVFLEFACQVWEKIKEISRKYELYRKKRPIYGYVQHKVMRSQVLNRRPKLIRARTTC</sequence>
<evidence type="ECO:0000313" key="2">
    <source>
        <dbReference type="Proteomes" id="UP000308444"/>
    </source>
</evidence>
<proteinExistence type="predicted"/>
<reference evidence="1 2" key="1">
    <citation type="journal article" date="2019" name="Environ. Microbiol.">
        <title>An active ?-lactamase is a part of an orchestrated cell wall stress resistance network of Bacillus subtilis and related rhizosphere species.</title>
        <authorList>
            <person name="Bucher T."/>
            <person name="Keren-Paz A."/>
            <person name="Hausser J."/>
            <person name="Olender T."/>
            <person name="Cytryn E."/>
            <person name="Kolodkin-Gal I."/>
        </authorList>
    </citation>
    <scope>NUCLEOTIDE SEQUENCE [LARGE SCALE GENOMIC DNA]</scope>
    <source>
        <strain evidence="1 2">I32</strain>
    </source>
</reference>
<evidence type="ECO:0000313" key="1">
    <source>
        <dbReference type="EMBL" id="TKJ07793.1"/>
    </source>
</evidence>
<organism evidence="1 2">
    <name type="scientific">Bacillus cereus</name>
    <dbReference type="NCBI Taxonomy" id="1396"/>
    <lineage>
        <taxon>Bacteria</taxon>
        <taxon>Bacillati</taxon>
        <taxon>Bacillota</taxon>
        <taxon>Bacilli</taxon>
        <taxon>Bacillales</taxon>
        <taxon>Bacillaceae</taxon>
        <taxon>Bacillus</taxon>
        <taxon>Bacillus cereus group</taxon>
    </lineage>
</organism>
<dbReference type="AlphaFoldDB" id="A0A9X9ADP6"/>
<accession>A0A9X9ADP6</accession>